<comment type="caution">
    <text evidence="5">The sequence shown here is derived from an EMBL/GenBank/DDBJ whole genome shotgun (WGS) entry which is preliminary data.</text>
</comment>
<comment type="similarity">
    <text evidence="1">Belongs to the short-chain dehydrogenases/reductases (SDR) family.</text>
</comment>
<proteinExistence type="inferred from homology"/>
<dbReference type="FunFam" id="3.40.50.720:FF:000281">
    <property type="entry name" value="Uncharacterized oxidoreductase YIR035C"/>
    <property type="match status" value="1"/>
</dbReference>
<dbReference type="Proteomes" id="UP000887229">
    <property type="component" value="Unassembled WGS sequence"/>
</dbReference>
<dbReference type="Pfam" id="PF00106">
    <property type="entry name" value="adh_short"/>
    <property type="match status" value="1"/>
</dbReference>
<sequence length="249" mass="26490">MAKTFIITGASKGIGLAVTKRLLSQSHNVVLAARSADLLENIKAQSPKQVEYVAGDMTDETIPEKLVTLAVEKFGGLNGVVINHGVLNPKKMADSSLVDLKHVYNVNVFSNFTMAKAALAELRKSKGCLIWVSSGASTKAYEGWGAYGSSKSSVNALSTHIALEEPDITSLALAPGRVDTDMQAALRSEGKDTMGKAVYDDFVDAYNTGALLKPEQPGNVIAAFVANPDNDLSGKLVKWNGEEMAAFQQ</sequence>
<dbReference type="InterPro" id="IPR002347">
    <property type="entry name" value="SDR_fam"/>
</dbReference>
<evidence type="ECO:0000259" key="4">
    <source>
        <dbReference type="SMART" id="SM00822"/>
    </source>
</evidence>
<dbReference type="PANTHER" id="PTHR43008">
    <property type="entry name" value="BENZIL REDUCTASE"/>
    <property type="match status" value="1"/>
</dbReference>
<organism evidence="5 6">
    <name type="scientific">Emericellopsis atlantica</name>
    <dbReference type="NCBI Taxonomy" id="2614577"/>
    <lineage>
        <taxon>Eukaryota</taxon>
        <taxon>Fungi</taxon>
        <taxon>Dikarya</taxon>
        <taxon>Ascomycota</taxon>
        <taxon>Pezizomycotina</taxon>
        <taxon>Sordariomycetes</taxon>
        <taxon>Hypocreomycetidae</taxon>
        <taxon>Hypocreales</taxon>
        <taxon>Bionectriaceae</taxon>
        <taxon>Emericellopsis</taxon>
    </lineage>
</organism>
<gene>
    <name evidence="5" type="ORF">F5Z01DRAFT_277153</name>
</gene>
<dbReference type="RefSeq" id="XP_046115285.1">
    <property type="nucleotide sequence ID" value="XM_046258712.1"/>
</dbReference>
<dbReference type="PROSITE" id="PS00061">
    <property type="entry name" value="ADH_SHORT"/>
    <property type="match status" value="1"/>
</dbReference>
<evidence type="ECO:0000256" key="2">
    <source>
        <dbReference type="ARBA" id="ARBA00022857"/>
    </source>
</evidence>
<protein>
    <submittedName>
        <fullName evidence="5">Short chain dehydrogenase</fullName>
    </submittedName>
</protein>
<dbReference type="SUPFAM" id="SSF51735">
    <property type="entry name" value="NAD(P)-binding Rossmann-fold domains"/>
    <property type="match status" value="1"/>
</dbReference>
<name>A0A9P7ZGN0_9HYPO</name>
<evidence type="ECO:0000313" key="6">
    <source>
        <dbReference type="Proteomes" id="UP000887229"/>
    </source>
</evidence>
<dbReference type="AlphaFoldDB" id="A0A9P7ZGN0"/>
<dbReference type="GeneID" id="70289615"/>
<keyword evidence="3" id="KW-0560">Oxidoreductase</keyword>
<dbReference type="InterPro" id="IPR057326">
    <property type="entry name" value="KR_dom"/>
</dbReference>
<dbReference type="InterPro" id="IPR020904">
    <property type="entry name" value="Sc_DH/Rdtase_CS"/>
</dbReference>
<dbReference type="Gene3D" id="3.40.50.720">
    <property type="entry name" value="NAD(P)-binding Rossmann-like Domain"/>
    <property type="match status" value="1"/>
</dbReference>
<keyword evidence="6" id="KW-1185">Reference proteome</keyword>
<dbReference type="OrthoDB" id="153074at2759"/>
<evidence type="ECO:0000256" key="1">
    <source>
        <dbReference type="ARBA" id="ARBA00006484"/>
    </source>
</evidence>
<evidence type="ECO:0000256" key="3">
    <source>
        <dbReference type="ARBA" id="ARBA00023002"/>
    </source>
</evidence>
<keyword evidence="2" id="KW-0521">NADP</keyword>
<dbReference type="GO" id="GO:0050664">
    <property type="term" value="F:oxidoreductase activity, acting on NAD(P)H, oxygen as acceptor"/>
    <property type="evidence" value="ECO:0007669"/>
    <property type="project" value="TreeGrafter"/>
</dbReference>
<accession>A0A9P7ZGN0</accession>
<reference evidence="5" key="1">
    <citation type="journal article" date="2021" name="IMA Fungus">
        <title>Genomic characterization of three marine fungi, including Emericellopsis atlantica sp. nov. with signatures of a generalist lifestyle and marine biomass degradation.</title>
        <authorList>
            <person name="Hagestad O.C."/>
            <person name="Hou L."/>
            <person name="Andersen J.H."/>
            <person name="Hansen E.H."/>
            <person name="Altermark B."/>
            <person name="Li C."/>
            <person name="Kuhnert E."/>
            <person name="Cox R.J."/>
            <person name="Crous P.W."/>
            <person name="Spatafora J.W."/>
            <person name="Lail K."/>
            <person name="Amirebrahimi M."/>
            <person name="Lipzen A."/>
            <person name="Pangilinan J."/>
            <person name="Andreopoulos W."/>
            <person name="Hayes R.D."/>
            <person name="Ng V."/>
            <person name="Grigoriev I.V."/>
            <person name="Jackson S.A."/>
            <person name="Sutton T.D.S."/>
            <person name="Dobson A.D.W."/>
            <person name="Rama T."/>
        </authorList>
    </citation>
    <scope>NUCLEOTIDE SEQUENCE</scope>
    <source>
        <strain evidence="5">TS7</strain>
    </source>
</reference>
<dbReference type="EMBL" id="MU251268">
    <property type="protein sequence ID" value="KAG9251361.1"/>
    <property type="molecule type" value="Genomic_DNA"/>
</dbReference>
<feature type="domain" description="Ketoreductase" evidence="4">
    <location>
        <begin position="3"/>
        <end position="201"/>
    </location>
</feature>
<dbReference type="PRINTS" id="PR00081">
    <property type="entry name" value="GDHRDH"/>
</dbReference>
<dbReference type="InterPro" id="IPR036291">
    <property type="entry name" value="NAD(P)-bd_dom_sf"/>
</dbReference>
<dbReference type="SMART" id="SM00822">
    <property type="entry name" value="PKS_KR"/>
    <property type="match status" value="1"/>
</dbReference>
<dbReference type="PANTHER" id="PTHR43008:SF8">
    <property type="entry name" value="BENZIL REDUCTASE ((S)-BENZOIN FORMING) IRC24"/>
    <property type="match status" value="1"/>
</dbReference>
<evidence type="ECO:0000313" key="5">
    <source>
        <dbReference type="EMBL" id="KAG9251361.1"/>
    </source>
</evidence>